<reference evidence="3 4" key="1">
    <citation type="submission" date="2018-01" db="EMBL/GenBank/DDBJ databases">
        <title>Whole genome analyses suggest that Burkholderia sensu lato contains two further novel genera in the rhizoxinica-symbiotica group Mycetohabitans gen. nov., and Trinickia gen. nov.: implications for the evolution of diazotrophy and nodulation in the Burkholderiaceae.</title>
        <authorList>
            <person name="Estrada-de los Santos P."/>
            <person name="Palmer M."/>
            <person name="Chavez-Ramirez B."/>
            <person name="Beukes C."/>
            <person name="Steenkamp E.T."/>
            <person name="Hirsch A.M."/>
            <person name="Manyaka P."/>
            <person name="Maluk M."/>
            <person name="Lafos M."/>
            <person name="Crook M."/>
            <person name="Gross E."/>
            <person name="Simon M.F."/>
            <person name="Bueno dos Reis Junior F."/>
            <person name="Poole P.S."/>
            <person name="Venter S.N."/>
            <person name="James E.K."/>
        </authorList>
    </citation>
    <scope>NUCLEOTIDE SEQUENCE [LARGE SCALE GENOMIC DNA]</scope>
    <source>
        <strain evidence="3 4">WSM 3937</strain>
    </source>
</reference>
<keyword evidence="2" id="KW-1133">Transmembrane helix</keyword>
<comment type="caution">
    <text evidence="3">The sequence shown here is derived from an EMBL/GenBank/DDBJ whole genome shotgun (WGS) entry which is preliminary data.</text>
</comment>
<feature type="transmembrane region" description="Helical" evidence="2">
    <location>
        <begin position="20"/>
        <end position="37"/>
    </location>
</feature>
<keyword evidence="2" id="KW-0472">Membrane</keyword>
<proteinExistence type="predicted"/>
<organism evidence="3 4">
    <name type="scientific">Paraburkholderia rhynchosiae</name>
    <dbReference type="NCBI Taxonomy" id="487049"/>
    <lineage>
        <taxon>Bacteria</taxon>
        <taxon>Pseudomonadati</taxon>
        <taxon>Pseudomonadota</taxon>
        <taxon>Betaproteobacteria</taxon>
        <taxon>Burkholderiales</taxon>
        <taxon>Burkholderiaceae</taxon>
        <taxon>Paraburkholderia</taxon>
    </lineage>
</organism>
<dbReference type="EMBL" id="PNXY01000011">
    <property type="protein sequence ID" value="PMS29742.1"/>
    <property type="molecule type" value="Genomic_DNA"/>
</dbReference>
<evidence type="ECO:0000313" key="4">
    <source>
        <dbReference type="Proteomes" id="UP000235659"/>
    </source>
</evidence>
<gene>
    <name evidence="3" type="ORF">C0Z16_17275</name>
</gene>
<protein>
    <submittedName>
        <fullName evidence="3">Uncharacterized protein</fullName>
    </submittedName>
</protein>
<keyword evidence="4" id="KW-1185">Reference proteome</keyword>
<feature type="region of interest" description="Disordered" evidence="1">
    <location>
        <begin position="48"/>
        <end position="78"/>
    </location>
</feature>
<evidence type="ECO:0000256" key="2">
    <source>
        <dbReference type="SAM" id="Phobius"/>
    </source>
</evidence>
<dbReference type="Proteomes" id="UP000235659">
    <property type="component" value="Unassembled WGS sequence"/>
</dbReference>
<keyword evidence="2" id="KW-0812">Transmembrane</keyword>
<evidence type="ECO:0000313" key="3">
    <source>
        <dbReference type="EMBL" id="PMS29742.1"/>
    </source>
</evidence>
<name>A0ABX4V4G1_9BURK</name>
<sequence>MASGLESSCCVRLETASRSASVFIFGTVFVVLTAVFFRTGGVRMMREMAHGEHEHHGSGHGSHDRGSHSRDQRSRQEH</sequence>
<accession>A0ABX4V4G1</accession>
<evidence type="ECO:0000256" key="1">
    <source>
        <dbReference type="SAM" id="MobiDB-lite"/>
    </source>
</evidence>